<keyword evidence="4" id="KW-1185">Reference proteome</keyword>
<dbReference type="GO" id="GO:0003700">
    <property type="term" value="F:DNA-binding transcription factor activity"/>
    <property type="evidence" value="ECO:0007669"/>
    <property type="project" value="InterPro"/>
</dbReference>
<dbReference type="Proteomes" id="UP000611500">
    <property type="component" value="Unassembled WGS sequence"/>
</dbReference>
<name>A0A8J3HB00_9RHOB</name>
<dbReference type="GO" id="GO:0000976">
    <property type="term" value="F:transcription cis-regulatory region binding"/>
    <property type="evidence" value="ECO:0007669"/>
    <property type="project" value="TreeGrafter"/>
</dbReference>
<dbReference type="AlphaFoldDB" id="A0A8J3HB00"/>
<dbReference type="PANTHER" id="PTHR47894:SF1">
    <property type="entry name" value="HTH-TYPE TRANSCRIPTIONAL REGULATOR VQSM"/>
    <property type="match status" value="1"/>
</dbReference>
<reference evidence="3" key="2">
    <citation type="submission" date="2020-09" db="EMBL/GenBank/DDBJ databases">
        <authorList>
            <person name="Sun Q."/>
            <person name="Zhou Y."/>
        </authorList>
    </citation>
    <scope>NUCLEOTIDE SEQUENCE</scope>
    <source>
        <strain evidence="3">CGMCC 1.7081</strain>
    </source>
</reference>
<dbReference type="EMBL" id="BNAP01000032">
    <property type="protein sequence ID" value="GHH02212.1"/>
    <property type="molecule type" value="Genomic_DNA"/>
</dbReference>
<evidence type="ECO:0000256" key="1">
    <source>
        <dbReference type="ARBA" id="ARBA00023125"/>
    </source>
</evidence>
<keyword evidence="1" id="KW-0238">DNA-binding</keyword>
<dbReference type="Pfam" id="PF12625">
    <property type="entry name" value="Arabinose_bd"/>
    <property type="match status" value="1"/>
</dbReference>
<comment type="caution">
    <text evidence="3">The sequence shown here is derived from an EMBL/GenBank/DDBJ whole genome shotgun (WGS) entry which is preliminary data.</text>
</comment>
<gene>
    <name evidence="3" type="ORF">GCM10010961_39870</name>
</gene>
<evidence type="ECO:0000313" key="3">
    <source>
        <dbReference type="EMBL" id="GHH02212.1"/>
    </source>
</evidence>
<feature type="domain" description="HTH araC/xylS-type" evidence="2">
    <location>
        <begin position="211"/>
        <end position="309"/>
    </location>
</feature>
<evidence type="ECO:0000259" key="2">
    <source>
        <dbReference type="PROSITE" id="PS01124"/>
    </source>
</evidence>
<dbReference type="GO" id="GO:0005829">
    <property type="term" value="C:cytosol"/>
    <property type="evidence" value="ECO:0007669"/>
    <property type="project" value="TreeGrafter"/>
</dbReference>
<dbReference type="Gene3D" id="1.10.10.60">
    <property type="entry name" value="Homeodomain-like"/>
    <property type="match status" value="1"/>
</dbReference>
<evidence type="ECO:0000313" key="4">
    <source>
        <dbReference type="Proteomes" id="UP000611500"/>
    </source>
</evidence>
<sequence length="310" mass="33475">MTERFHLGPGTLAYARALGFDVRLGGHKSLALEPRVYYGLFSQPGLDVAQIYHGVIAHFGFETLDPALLIGLCSETLAAAALRMAHYKSLIGPLGLDVGQDGGGLQLRFHWPDQPPVPPLLLAIEALFWGALARRGPVEPQQPLRVILPELPPEREIFEKVIGAKVTLGAQQEIHFSAQAAAAPFAGRRDDLVTVLERSLCVVATDRSFITALRQALTAALPAGRASIATVATELGMSRRTLQRRLGEAGTSFRQELMAVRAALDAQLIEARGHSSAEAAFLLGFRDVNSLYRARKSWDGADTRGVEAAE</sequence>
<dbReference type="RefSeq" id="WP_028095084.1">
    <property type="nucleotide sequence ID" value="NZ_BNAP01000032.1"/>
</dbReference>
<accession>A0A8J3HB00</accession>
<protein>
    <submittedName>
        <fullName evidence="3">AraC family transcriptional regulator</fullName>
    </submittedName>
</protein>
<dbReference type="Pfam" id="PF12833">
    <property type="entry name" value="HTH_18"/>
    <property type="match status" value="1"/>
</dbReference>
<dbReference type="InterPro" id="IPR018060">
    <property type="entry name" value="HTH_AraC"/>
</dbReference>
<organism evidence="3 4">
    <name type="scientific">Pseudodonghicola xiamenensis</name>
    <dbReference type="NCBI Taxonomy" id="337702"/>
    <lineage>
        <taxon>Bacteria</taxon>
        <taxon>Pseudomonadati</taxon>
        <taxon>Pseudomonadota</taxon>
        <taxon>Alphaproteobacteria</taxon>
        <taxon>Rhodobacterales</taxon>
        <taxon>Paracoccaceae</taxon>
        <taxon>Pseudodonghicola</taxon>
    </lineage>
</organism>
<reference evidence="3" key="1">
    <citation type="journal article" date="2014" name="Int. J. Syst. Evol. Microbiol.">
        <title>Complete genome sequence of Corynebacterium casei LMG S-19264T (=DSM 44701T), isolated from a smear-ripened cheese.</title>
        <authorList>
            <consortium name="US DOE Joint Genome Institute (JGI-PGF)"/>
            <person name="Walter F."/>
            <person name="Albersmeier A."/>
            <person name="Kalinowski J."/>
            <person name="Ruckert C."/>
        </authorList>
    </citation>
    <scope>NUCLEOTIDE SEQUENCE</scope>
    <source>
        <strain evidence="3">CGMCC 1.7081</strain>
    </source>
</reference>
<dbReference type="PROSITE" id="PS01124">
    <property type="entry name" value="HTH_ARAC_FAMILY_2"/>
    <property type="match status" value="1"/>
</dbReference>
<dbReference type="SMART" id="SM00342">
    <property type="entry name" value="HTH_ARAC"/>
    <property type="match status" value="1"/>
</dbReference>
<dbReference type="InterPro" id="IPR032687">
    <property type="entry name" value="AraC-type_N"/>
</dbReference>
<dbReference type="PANTHER" id="PTHR47894">
    <property type="entry name" value="HTH-TYPE TRANSCRIPTIONAL REGULATOR GADX"/>
    <property type="match status" value="1"/>
</dbReference>
<proteinExistence type="predicted"/>